<protein>
    <submittedName>
        <fullName evidence="1">Uncharacterized protein</fullName>
    </submittedName>
</protein>
<reference evidence="1" key="1">
    <citation type="journal article" date="2023" name="Int. J. Syst. Evol. Microbiol.">
        <title>Sinisalibacter aestuarii sp. nov., isolated from estuarine sediment of the Arakawa River.</title>
        <authorList>
            <person name="Arafat S.T."/>
            <person name="Hirano S."/>
            <person name="Sato A."/>
            <person name="Takeuchi K."/>
            <person name="Yasuda T."/>
            <person name="Terahara T."/>
            <person name="Hamada M."/>
            <person name="Kobayashi T."/>
        </authorList>
    </citation>
    <scope>NUCLEOTIDE SEQUENCE</scope>
    <source>
        <strain evidence="1">B-399</strain>
    </source>
</reference>
<dbReference type="EMBL" id="BROH01000006">
    <property type="protein sequence ID" value="GKY88523.1"/>
    <property type="molecule type" value="Genomic_DNA"/>
</dbReference>
<comment type="caution">
    <text evidence="1">The sequence shown here is derived from an EMBL/GenBank/DDBJ whole genome shotgun (WGS) entry which is preliminary data.</text>
</comment>
<dbReference type="Proteomes" id="UP001144205">
    <property type="component" value="Unassembled WGS sequence"/>
</dbReference>
<keyword evidence="2" id="KW-1185">Reference proteome</keyword>
<organism evidence="1 2">
    <name type="scientific">Sinisalibacter aestuarii</name>
    <dbReference type="NCBI Taxonomy" id="2949426"/>
    <lineage>
        <taxon>Bacteria</taxon>
        <taxon>Pseudomonadati</taxon>
        <taxon>Pseudomonadota</taxon>
        <taxon>Alphaproteobacteria</taxon>
        <taxon>Rhodobacterales</taxon>
        <taxon>Roseobacteraceae</taxon>
        <taxon>Sinisalibacter</taxon>
    </lineage>
</organism>
<accession>A0ABQ5LU69</accession>
<evidence type="ECO:0000313" key="2">
    <source>
        <dbReference type="Proteomes" id="UP001144205"/>
    </source>
</evidence>
<name>A0ABQ5LU69_9RHOB</name>
<proteinExistence type="predicted"/>
<evidence type="ECO:0000313" key="1">
    <source>
        <dbReference type="EMBL" id="GKY88523.1"/>
    </source>
</evidence>
<gene>
    <name evidence="1" type="ORF">STA1M1_23920</name>
</gene>
<sequence length="111" mass="11984">MLHQPMIEHRERIGRKPVHRVIGGGEEADAMGDLAKPSDDQPLGRLCIEIGRDPGGVVLDRVEVVVIGEIAHLDIRMVDNAGEMHGLGVRLAVQIGQGMTPRGVEKGCRHG</sequence>